<organism evidence="2 3">
    <name type="scientific">Cherax quadricarinatus</name>
    <name type="common">Australian red claw crayfish</name>
    <dbReference type="NCBI Taxonomy" id="27406"/>
    <lineage>
        <taxon>Eukaryota</taxon>
        <taxon>Metazoa</taxon>
        <taxon>Ecdysozoa</taxon>
        <taxon>Arthropoda</taxon>
        <taxon>Crustacea</taxon>
        <taxon>Multicrustacea</taxon>
        <taxon>Malacostraca</taxon>
        <taxon>Eumalacostraca</taxon>
        <taxon>Eucarida</taxon>
        <taxon>Decapoda</taxon>
        <taxon>Pleocyemata</taxon>
        <taxon>Astacidea</taxon>
        <taxon>Parastacoidea</taxon>
        <taxon>Parastacidae</taxon>
        <taxon>Cherax</taxon>
    </lineage>
</organism>
<dbReference type="Proteomes" id="UP001445076">
    <property type="component" value="Unassembled WGS sequence"/>
</dbReference>
<keyword evidence="3" id="KW-1185">Reference proteome</keyword>
<protein>
    <submittedName>
        <fullName evidence="2">Uncharacterized protein</fullName>
    </submittedName>
</protein>
<dbReference type="AlphaFoldDB" id="A0AAW0WVR9"/>
<evidence type="ECO:0000313" key="3">
    <source>
        <dbReference type="Proteomes" id="UP001445076"/>
    </source>
</evidence>
<reference evidence="2 3" key="1">
    <citation type="journal article" date="2024" name="BMC Genomics">
        <title>Genome assembly of redclaw crayfish (Cherax quadricarinatus) provides insights into its immune adaptation and hypoxia tolerance.</title>
        <authorList>
            <person name="Liu Z."/>
            <person name="Zheng J."/>
            <person name="Li H."/>
            <person name="Fang K."/>
            <person name="Wang S."/>
            <person name="He J."/>
            <person name="Zhou D."/>
            <person name="Weng S."/>
            <person name="Chi M."/>
            <person name="Gu Z."/>
            <person name="He J."/>
            <person name="Li F."/>
            <person name="Wang M."/>
        </authorList>
    </citation>
    <scope>NUCLEOTIDE SEQUENCE [LARGE SCALE GENOMIC DNA]</scope>
    <source>
        <strain evidence="2">ZL_2023a</strain>
    </source>
</reference>
<comment type="caution">
    <text evidence="2">The sequence shown here is derived from an EMBL/GenBank/DDBJ whole genome shotgun (WGS) entry which is preliminary data.</text>
</comment>
<sequence>MRVIRFDPRVPPISWITSPSSASRYLLQRMADWRLICLGHSLKGKLPEETRHQRCRIRINNNNIQEMHDIEEGPSALHDRGDSMPEEKRSCSNEERSTIA</sequence>
<gene>
    <name evidence="2" type="ORF">OTU49_007622</name>
</gene>
<evidence type="ECO:0000256" key="1">
    <source>
        <dbReference type="SAM" id="MobiDB-lite"/>
    </source>
</evidence>
<name>A0AAW0WVR9_CHEQU</name>
<evidence type="ECO:0000313" key="2">
    <source>
        <dbReference type="EMBL" id="KAK8731479.1"/>
    </source>
</evidence>
<accession>A0AAW0WVR9</accession>
<feature type="region of interest" description="Disordered" evidence="1">
    <location>
        <begin position="66"/>
        <end position="100"/>
    </location>
</feature>
<proteinExistence type="predicted"/>
<dbReference type="EMBL" id="JARKIK010000061">
    <property type="protein sequence ID" value="KAK8731479.1"/>
    <property type="molecule type" value="Genomic_DNA"/>
</dbReference>